<reference evidence="2" key="3">
    <citation type="submission" date="2020-12" db="UniProtKB">
        <authorList>
            <consortium name="EnsemblPlants"/>
        </authorList>
    </citation>
    <scope>IDENTIFICATION</scope>
</reference>
<name>A0A2K1JZX9_PHYPA</name>
<dbReference type="EMBL" id="ABEU02000010">
    <property type="protein sequence ID" value="PNR47082.1"/>
    <property type="molecule type" value="Genomic_DNA"/>
</dbReference>
<evidence type="ECO:0000313" key="2">
    <source>
        <dbReference type="EnsemblPlants" id="Pp3c10_21201V3.1"/>
    </source>
</evidence>
<reference evidence="1 3" key="2">
    <citation type="journal article" date="2018" name="Plant J.">
        <title>The Physcomitrella patens chromosome-scale assembly reveals moss genome structure and evolution.</title>
        <authorList>
            <person name="Lang D."/>
            <person name="Ullrich K.K."/>
            <person name="Murat F."/>
            <person name="Fuchs J."/>
            <person name="Jenkins J."/>
            <person name="Haas F.B."/>
            <person name="Piednoel M."/>
            <person name="Gundlach H."/>
            <person name="Van Bel M."/>
            <person name="Meyberg R."/>
            <person name="Vives C."/>
            <person name="Morata J."/>
            <person name="Symeonidi A."/>
            <person name="Hiss M."/>
            <person name="Muchero W."/>
            <person name="Kamisugi Y."/>
            <person name="Saleh O."/>
            <person name="Blanc G."/>
            <person name="Decker E.L."/>
            <person name="van Gessel N."/>
            <person name="Grimwood J."/>
            <person name="Hayes R.D."/>
            <person name="Graham S.W."/>
            <person name="Gunter L.E."/>
            <person name="McDaniel S.F."/>
            <person name="Hoernstein S.N.W."/>
            <person name="Larsson A."/>
            <person name="Li F.W."/>
            <person name="Perroud P.F."/>
            <person name="Phillips J."/>
            <person name="Ranjan P."/>
            <person name="Rokshar D.S."/>
            <person name="Rothfels C.J."/>
            <person name="Schneider L."/>
            <person name="Shu S."/>
            <person name="Stevenson D.W."/>
            <person name="Thummler F."/>
            <person name="Tillich M."/>
            <person name="Villarreal Aguilar J.C."/>
            <person name="Widiez T."/>
            <person name="Wong G.K."/>
            <person name="Wymore A."/>
            <person name="Zhang Y."/>
            <person name="Zimmer A.D."/>
            <person name="Quatrano R.S."/>
            <person name="Mayer K.F.X."/>
            <person name="Goodstein D."/>
            <person name="Casacuberta J.M."/>
            <person name="Vandepoele K."/>
            <person name="Reski R."/>
            <person name="Cuming A.C."/>
            <person name="Tuskan G.A."/>
            <person name="Maumus F."/>
            <person name="Salse J."/>
            <person name="Schmutz J."/>
            <person name="Rensing S.A."/>
        </authorList>
    </citation>
    <scope>NUCLEOTIDE SEQUENCE [LARGE SCALE GENOMIC DNA]</scope>
    <source>
        <strain evidence="2 3">cv. Gransden 2004</strain>
    </source>
</reference>
<dbReference type="Proteomes" id="UP000006727">
    <property type="component" value="Chromosome 10"/>
</dbReference>
<sequence>MCVCIHTYIHTYAAGASSLRGSPLRSISFHSAMVIILSHNTNTLSSTCAWLCNISHFNVTPVEVIEFLELTTKDMMLGQRGQWIYRRTP</sequence>
<protein>
    <submittedName>
        <fullName evidence="1 2">Uncharacterized protein</fullName>
    </submittedName>
</protein>
<organism evidence="1">
    <name type="scientific">Physcomitrium patens</name>
    <name type="common">Spreading-leaved earth moss</name>
    <name type="synonym">Physcomitrella patens</name>
    <dbReference type="NCBI Taxonomy" id="3218"/>
    <lineage>
        <taxon>Eukaryota</taxon>
        <taxon>Viridiplantae</taxon>
        <taxon>Streptophyta</taxon>
        <taxon>Embryophyta</taxon>
        <taxon>Bryophyta</taxon>
        <taxon>Bryophytina</taxon>
        <taxon>Bryopsida</taxon>
        <taxon>Funariidae</taxon>
        <taxon>Funariales</taxon>
        <taxon>Funariaceae</taxon>
        <taxon>Physcomitrium</taxon>
    </lineage>
</organism>
<evidence type="ECO:0000313" key="3">
    <source>
        <dbReference type="Proteomes" id="UP000006727"/>
    </source>
</evidence>
<keyword evidence="3" id="KW-1185">Reference proteome</keyword>
<dbReference type="AlphaFoldDB" id="A0A2K1JZX9"/>
<gene>
    <name evidence="1" type="ORF">PHYPA_014202</name>
</gene>
<dbReference type="InParanoid" id="A0A2K1JZX9"/>
<evidence type="ECO:0000313" key="1">
    <source>
        <dbReference type="EMBL" id="PNR47082.1"/>
    </source>
</evidence>
<dbReference type="Gramene" id="Pp3c10_21201V3.1">
    <property type="protein sequence ID" value="Pp3c10_21201V3.1"/>
    <property type="gene ID" value="Pp3c10_21201"/>
</dbReference>
<proteinExistence type="predicted"/>
<accession>A0A2K1JZX9</accession>
<dbReference type="EnsemblPlants" id="Pp3c10_21201V3.1">
    <property type="protein sequence ID" value="Pp3c10_21201V3.1"/>
    <property type="gene ID" value="Pp3c10_21201"/>
</dbReference>
<reference evidence="1 3" key="1">
    <citation type="journal article" date="2008" name="Science">
        <title>The Physcomitrella genome reveals evolutionary insights into the conquest of land by plants.</title>
        <authorList>
            <person name="Rensing S."/>
            <person name="Lang D."/>
            <person name="Zimmer A."/>
            <person name="Terry A."/>
            <person name="Salamov A."/>
            <person name="Shapiro H."/>
            <person name="Nishiyama T."/>
            <person name="Perroud P.-F."/>
            <person name="Lindquist E."/>
            <person name="Kamisugi Y."/>
            <person name="Tanahashi T."/>
            <person name="Sakakibara K."/>
            <person name="Fujita T."/>
            <person name="Oishi K."/>
            <person name="Shin-I T."/>
            <person name="Kuroki Y."/>
            <person name="Toyoda A."/>
            <person name="Suzuki Y."/>
            <person name="Hashimoto A."/>
            <person name="Yamaguchi K."/>
            <person name="Sugano A."/>
            <person name="Kohara Y."/>
            <person name="Fujiyama A."/>
            <person name="Anterola A."/>
            <person name="Aoki S."/>
            <person name="Ashton N."/>
            <person name="Barbazuk W.B."/>
            <person name="Barker E."/>
            <person name="Bennetzen J."/>
            <person name="Bezanilla M."/>
            <person name="Blankenship R."/>
            <person name="Cho S.H."/>
            <person name="Dutcher S."/>
            <person name="Estelle M."/>
            <person name="Fawcett J.A."/>
            <person name="Gundlach H."/>
            <person name="Hanada K."/>
            <person name="Heyl A."/>
            <person name="Hicks K.A."/>
            <person name="Hugh J."/>
            <person name="Lohr M."/>
            <person name="Mayer K."/>
            <person name="Melkozernov A."/>
            <person name="Murata T."/>
            <person name="Nelson D."/>
            <person name="Pils B."/>
            <person name="Prigge M."/>
            <person name="Reiss B."/>
            <person name="Renner T."/>
            <person name="Rombauts S."/>
            <person name="Rushton P."/>
            <person name="Sanderfoot A."/>
            <person name="Schween G."/>
            <person name="Shiu S.-H."/>
            <person name="Stueber K."/>
            <person name="Theodoulou F.L."/>
            <person name="Tu H."/>
            <person name="Van de Peer Y."/>
            <person name="Verrier P.J."/>
            <person name="Waters E."/>
            <person name="Wood A."/>
            <person name="Yang L."/>
            <person name="Cove D."/>
            <person name="Cuming A."/>
            <person name="Hasebe M."/>
            <person name="Lucas S."/>
            <person name="Mishler D.B."/>
            <person name="Reski R."/>
            <person name="Grigoriev I."/>
            <person name="Quatrano R.S."/>
            <person name="Boore J.L."/>
        </authorList>
    </citation>
    <scope>NUCLEOTIDE SEQUENCE [LARGE SCALE GENOMIC DNA]</scope>
    <source>
        <strain evidence="2 3">cv. Gransden 2004</strain>
    </source>
</reference>